<protein>
    <submittedName>
        <fullName evidence="2">Menaquinone-dependent protoporphyrinogen oxidase</fullName>
    </submittedName>
</protein>
<evidence type="ECO:0000313" key="2">
    <source>
        <dbReference type="EMBL" id="TCT15376.1"/>
    </source>
</evidence>
<evidence type="ECO:0000313" key="3">
    <source>
        <dbReference type="Proteomes" id="UP000294902"/>
    </source>
</evidence>
<dbReference type="Gene3D" id="3.40.50.360">
    <property type="match status" value="1"/>
</dbReference>
<dbReference type="AlphaFoldDB" id="A0A4R3MKZ4"/>
<proteinExistence type="predicted"/>
<dbReference type="EMBL" id="SMAL01000003">
    <property type="protein sequence ID" value="TCT15376.1"/>
    <property type="molecule type" value="Genomic_DNA"/>
</dbReference>
<dbReference type="GO" id="GO:0010181">
    <property type="term" value="F:FMN binding"/>
    <property type="evidence" value="ECO:0007669"/>
    <property type="project" value="TreeGrafter"/>
</dbReference>
<dbReference type="InterPro" id="IPR026816">
    <property type="entry name" value="Flavodoxin_dom"/>
</dbReference>
<dbReference type="PANTHER" id="PTHR38030:SF2">
    <property type="entry name" value="PROTOPORPHYRINOGEN IX DEHYDROGENASE [QUINONE]"/>
    <property type="match status" value="1"/>
</dbReference>
<accession>A0A4R3MKZ4</accession>
<dbReference type="GO" id="GO:0070819">
    <property type="term" value="F:menaquinone-dependent protoporphyrinogen oxidase activity"/>
    <property type="evidence" value="ECO:0007669"/>
    <property type="project" value="TreeGrafter"/>
</dbReference>
<dbReference type="PANTHER" id="PTHR38030">
    <property type="entry name" value="PROTOPORPHYRINOGEN IX DEHYDROGENASE [MENAQUINONE]"/>
    <property type="match status" value="1"/>
</dbReference>
<dbReference type="Pfam" id="PF12724">
    <property type="entry name" value="Flavodoxin_5"/>
    <property type="match status" value="1"/>
</dbReference>
<comment type="caution">
    <text evidence="2">The sequence shown here is derived from an EMBL/GenBank/DDBJ whole genome shotgun (WGS) entry which is preliminary data.</text>
</comment>
<reference evidence="2 3" key="1">
    <citation type="submission" date="2019-03" db="EMBL/GenBank/DDBJ databases">
        <title>Genomic Encyclopedia of Type Strains, Phase IV (KMG-IV): sequencing the most valuable type-strain genomes for metagenomic binning, comparative biology and taxonomic classification.</title>
        <authorList>
            <person name="Goeker M."/>
        </authorList>
    </citation>
    <scope>NUCLEOTIDE SEQUENCE [LARGE SCALE GENOMIC DNA]</scope>
    <source>
        <strain evidence="2 3">DSM 24629</strain>
    </source>
</reference>
<dbReference type="RefSeq" id="WP_165878484.1">
    <property type="nucleotide sequence ID" value="NZ_SMAL01000003.1"/>
</dbReference>
<feature type="domain" description="Flavodoxin" evidence="1">
    <location>
        <begin position="3"/>
        <end position="136"/>
    </location>
</feature>
<evidence type="ECO:0000259" key="1">
    <source>
        <dbReference type="Pfam" id="PF12724"/>
    </source>
</evidence>
<dbReference type="InterPro" id="IPR029039">
    <property type="entry name" value="Flavoprotein-like_sf"/>
</dbReference>
<sequence length="167" mass="18364">MNLIVYGTKYGSAEKCVDKLLGALKDPTDVCNIQKMSGIDLGKYDTVIIGGSIYMGNIQKEIKTFCSQNLEVLKSKKIALFICCMQTGENAYKQLENAYPKELIEVAKDKKVFGGEINTKKLGFFDRFITKMVSKASNSGLPSLDKEGKASLILHDNIEHLASAVNS</sequence>
<name>A0A4R3MKZ4_9FIRM</name>
<dbReference type="GO" id="GO:0006783">
    <property type="term" value="P:heme biosynthetic process"/>
    <property type="evidence" value="ECO:0007669"/>
    <property type="project" value="TreeGrafter"/>
</dbReference>
<gene>
    <name evidence="2" type="ORF">EDC18_10381</name>
</gene>
<keyword evidence="3" id="KW-1185">Reference proteome</keyword>
<dbReference type="InterPro" id="IPR052200">
    <property type="entry name" value="Protoporphyrinogen_IX_DH"/>
</dbReference>
<organism evidence="2 3">
    <name type="scientific">Natranaerovirga pectinivora</name>
    <dbReference type="NCBI Taxonomy" id="682400"/>
    <lineage>
        <taxon>Bacteria</taxon>
        <taxon>Bacillati</taxon>
        <taxon>Bacillota</taxon>
        <taxon>Clostridia</taxon>
        <taxon>Lachnospirales</taxon>
        <taxon>Natranaerovirgaceae</taxon>
        <taxon>Natranaerovirga</taxon>
    </lineage>
</organism>
<dbReference type="SUPFAM" id="SSF52218">
    <property type="entry name" value="Flavoproteins"/>
    <property type="match status" value="1"/>
</dbReference>
<dbReference type="Proteomes" id="UP000294902">
    <property type="component" value="Unassembled WGS sequence"/>
</dbReference>